<dbReference type="InterPro" id="IPR036034">
    <property type="entry name" value="PDZ_sf"/>
</dbReference>
<dbReference type="InterPro" id="IPR029045">
    <property type="entry name" value="ClpP/crotonase-like_dom_sf"/>
</dbReference>
<sequence>MKNIFKITTLVLSFFIFYNCSKKVDNIPMDIEINDFVWKGLNASYYWQSDVPDLSDTRFSNQNELNDFTAGFDTPEDIFQSLRFQPGVVDRFSVIVDDYIALENSFQGIRLSNGMEFKLYRNKGNTSNVYGVVYYVIPGSDAENKGVLRGMVFSAIDGTQITDTNFSSLLFGSNVSYTVNFADFNAGNPVVNGTTINLVKEQLQENPVAITKVFNEGTNKIGYLLYNQFASSFDGQLNAAFATLKSENITDLIIDLRYNGGGSVRTATYLGSMINGSNNGKLFSQEIWNEKVMANTNPDVFLNNFTNQIVNRDSNGNTILDEPINSLNLQRVYFIVTDDTASASELVINGMDAYIDVNLVGTKTVGKQVGSITLYDSDGYRRNGLNLNPNHTYAMQPIVLEIKNANGQNNANGYTPDVILAEDFGRDDNTINLGVLGEKSDPLLDRTITFITTGAKLTGKPSFFNQEKPLLDSKFIQPFSQEMFVENFRK</sequence>
<proteinExistence type="predicted"/>
<protein>
    <submittedName>
        <fullName evidence="3">Peptidase S41</fullName>
    </submittedName>
</protein>
<dbReference type="InterPro" id="IPR005151">
    <property type="entry name" value="Tail-specific_protease"/>
</dbReference>
<dbReference type="InterPro" id="IPR041613">
    <property type="entry name" value="Pept_S41_N"/>
</dbReference>
<comment type="caution">
    <text evidence="3">The sequence shown here is derived from an EMBL/GenBank/DDBJ whole genome shotgun (WGS) entry which is preliminary data.</text>
</comment>
<name>A0A5S3N8C6_9FLAO</name>
<evidence type="ECO:0000313" key="3">
    <source>
        <dbReference type="EMBL" id="TMM31182.1"/>
    </source>
</evidence>
<dbReference type="Gene3D" id="3.90.226.10">
    <property type="entry name" value="2-enoyl-CoA Hydratase, Chain A, domain 1"/>
    <property type="match status" value="1"/>
</dbReference>
<feature type="domain" description="Tail specific protease" evidence="1">
    <location>
        <begin position="220"/>
        <end position="371"/>
    </location>
</feature>
<accession>A0A5S3N8C6</accession>
<dbReference type="SUPFAM" id="SSF52096">
    <property type="entry name" value="ClpP/crotonase"/>
    <property type="match status" value="1"/>
</dbReference>
<organism evidence="3 4">
    <name type="scientific">Polaribacter aestuariivivens</name>
    <dbReference type="NCBI Taxonomy" id="2304626"/>
    <lineage>
        <taxon>Bacteria</taxon>
        <taxon>Pseudomonadati</taxon>
        <taxon>Bacteroidota</taxon>
        <taxon>Flavobacteriia</taxon>
        <taxon>Flavobacteriales</taxon>
        <taxon>Flavobacteriaceae</taxon>
    </lineage>
</organism>
<dbReference type="CDD" id="cd07561">
    <property type="entry name" value="Peptidase_S41_CPP_like"/>
    <property type="match status" value="1"/>
</dbReference>
<dbReference type="PANTHER" id="PTHR32060:SF30">
    <property type="entry name" value="CARBOXY-TERMINAL PROCESSING PROTEASE CTPA"/>
    <property type="match status" value="1"/>
</dbReference>
<dbReference type="GO" id="GO:0007165">
    <property type="term" value="P:signal transduction"/>
    <property type="evidence" value="ECO:0007669"/>
    <property type="project" value="TreeGrafter"/>
</dbReference>
<dbReference type="GO" id="GO:0006508">
    <property type="term" value="P:proteolysis"/>
    <property type="evidence" value="ECO:0007669"/>
    <property type="project" value="InterPro"/>
</dbReference>
<dbReference type="Proteomes" id="UP000307140">
    <property type="component" value="Unassembled WGS sequence"/>
</dbReference>
<evidence type="ECO:0000313" key="4">
    <source>
        <dbReference type="Proteomes" id="UP000307140"/>
    </source>
</evidence>
<dbReference type="AlphaFoldDB" id="A0A5S3N8C6"/>
<dbReference type="EMBL" id="VANR01000002">
    <property type="protein sequence ID" value="TMM31182.1"/>
    <property type="molecule type" value="Genomic_DNA"/>
</dbReference>
<dbReference type="GO" id="GO:0004175">
    <property type="term" value="F:endopeptidase activity"/>
    <property type="evidence" value="ECO:0007669"/>
    <property type="project" value="TreeGrafter"/>
</dbReference>
<dbReference type="GO" id="GO:0008236">
    <property type="term" value="F:serine-type peptidase activity"/>
    <property type="evidence" value="ECO:0007669"/>
    <property type="project" value="InterPro"/>
</dbReference>
<dbReference type="Gene3D" id="2.30.42.10">
    <property type="match status" value="1"/>
</dbReference>
<feature type="domain" description="Peptidase S41 N-terminal" evidence="2">
    <location>
        <begin position="32"/>
        <end position="94"/>
    </location>
</feature>
<evidence type="ECO:0000259" key="2">
    <source>
        <dbReference type="Pfam" id="PF18294"/>
    </source>
</evidence>
<gene>
    <name evidence="3" type="ORF">FDT66_04230</name>
</gene>
<evidence type="ECO:0000259" key="1">
    <source>
        <dbReference type="Pfam" id="PF03572"/>
    </source>
</evidence>
<dbReference type="GO" id="GO:0030288">
    <property type="term" value="C:outer membrane-bounded periplasmic space"/>
    <property type="evidence" value="ECO:0007669"/>
    <property type="project" value="TreeGrafter"/>
</dbReference>
<dbReference type="Pfam" id="PF03572">
    <property type="entry name" value="Peptidase_S41"/>
    <property type="match status" value="1"/>
</dbReference>
<dbReference type="OrthoDB" id="7168509at2"/>
<dbReference type="Gene3D" id="3.30.750.170">
    <property type="match status" value="1"/>
</dbReference>
<dbReference type="RefSeq" id="WP_138534912.1">
    <property type="nucleotide sequence ID" value="NZ_VANR01000002.1"/>
</dbReference>
<dbReference type="PANTHER" id="PTHR32060">
    <property type="entry name" value="TAIL-SPECIFIC PROTEASE"/>
    <property type="match status" value="1"/>
</dbReference>
<reference evidence="3 4" key="1">
    <citation type="submission" date="2019-05" db="EMBL/GenBank/DDBJ databases">
        <title>Polaribacter aestuariivivens sp. nov., isolated from a tidal flat.</title>
        <authorList>
            <person name="Yoon J.-H."/>
        </authorList>
    </citation>
    <scope>NUCLEOTIDE SEQUENCE [LARGE SCALE GENOMIC DNA]</scope>
    <source>
        <strain evidence="3 4">DBTF-3</strain>
    </source>
</reference>
<dbReference type="Pfam" id="PF18294">
    <property type="entry name" value="Pept_S41_N"/>
    <property type="match status" value="1"/>
</dbReference>
<keyword evidence="4" id="KW-1185">Reference proteome</keyword>